<dbReference type="PANTHER" id="PTHR42899:SF1">
    <property type="entry name" value="SPERMATOGENESIS-ASSOCIATED PROTEIN 20"/>
    <property type="match status" value="1"/>
</dbReference>
<name>A0ABZ0S6M3_9GAMM</name>
<dbReference type="PANTHER" id="PTHR42899">
    <property type="entry name" value="SPERMATOGENESIS-ASSOCIATED PROTEIN 20"/>
    <property type="match status" value="1"/>
</dbReference>
<evidence type="ECO:0000313" key="3">
    <source>
        <dbReference type="Proteomes" id="UP001432180"/>
    </source>
</evidence>
<organism evidence="2 3">
    <name type="scientific">Thiorhodovibrio winogradskyi</name>
    <dbReference type="NCBI Taxonomy" id="77007"/>
    <lineage>
        <taxon>Bacteria</taxon>
        <taxon>Pseudomonadati</taxon>
        <taxon>Pseudomonadota</taxon>
        <taxon>Gammaproteobacteria</taxon>
        <taxon>Chromatiales</taxon>
        <taxon>Chromatiaceae</taxon>
        <taxon>Thiorhodovibrio</taxon>
    </lineage>
</organism>
<feature type="domain" description="Spermatogenesis-associated protein 20-like TRX" evidence="1">
    <location>
        <begin position="35"/>
        <end position="189"/>
    </location>
</feature>
<dbReference type="PIRSF" id="PIRSF006402">
    <property type="entry name" value="UCP006402_thioredoxin"/>
    <property type="match status" value="1"/>
</dbReference>
<keyword evidence="3" id="KW-1185">Reference proteome</keyword>
<dbReference type="InterPro" id="IPR024705">
    <property type="entry name" value="Ssp411"/>
</dbReference>
<evidence type="ECO:0000259" key="1">
    <source>
        <dbReference type="Pfam" id="PF03190"/>
    </source>
</evidence>
<dbReference type="SUPFAM" id="SSF52833">
    <property type="entry name" value="Thioredoxin-like"/>
    <property type="match status" value="1"/>
</dbReference>
<dbReference type="CDD" id="cd02955">
    <property type="entry name" value="SSP411"/>
    <property type="match status" value="1"/>
</dbReference>
<dbReference type="RefSeq" id="WP_328987139.1">
    <property type="nucleotide sequence ID" value="NZ_CP121472.1"/>
</dbReference>
<dbReference type="Gene3D" id="3.40.30.10">
    <property type="entry name" value="Glutaredoxin"/>
    <property type="match status" value="1"/>
</dbReference>
<reference evidence="2 3" key="1">
    <citation type="journal article" date="2023" name="Microorganisms">
        <title>Thiorhodovibrio frisius and Trv. litoralis spp. nov., Two Novel Members from a Clade of Fastidious Purple Sulfur Bacteria That Exhibit Unique Red-Shifted Light-Harvesting Capabilities.</title>
        <authorList>
            <person name="Methner A."/>
            <person name="Kuzyk S.B."/>
            <person name="Petersen J."/>
            <person name="Bauer S."/>
            <person name="Brinkmann H."/>
            <person name="Sichau K."/>
            <person name="Wanner G."/>
            <person name="Wolf J."/>
            <person name="Neumann-Schaal M."/>
            <person name="Henke P."/>
            <person name="Tank M."/>
            <person name="Sproer C."/>
            <person name="Bunk B."/>
            <person name="Overmann J."/>
        </authorList>
    </citation>
    <scope>NUCLEOTIDE SEQUENCE [LARGE SCALE GENOMIC DNA]</scope>
    <source>
        <strain evidence="2 3">DSM 6702</strain>
    </source>
</reference>
<dbReference type="InterPro" id="IPR008928">
    <property type="entry name" value="6-hairpin_glycosidase_sf"/>
</dbReference>
<dbReference type="InterPro" id="IPR036249">
    <property type="entry name" value="Thioredoxin-like_sf"/>
</dbReference>
<dbReference type="Pfam" id="PF03190">
    <property type="entry name" value="Thioredox_DsbH"/>
    <property type="match status" value="1"/>
</dbReference>
<gene>
    <name evidence="2" type="ORF">Thiowin_01559</name>
</gene>
<proteinExistence type="predicted"/>
<evidence type="ECO:0000313" key="2">
    <source>
        <dbReference type="EMBL" id="WPL16592.1"/>
    </source>
</evidence>
<dbReference type="SUPFAM" id="SSF48208">
    <property type="entry name" value="Six-hairpin glycosidases"/>
    <property type="match status" value="1"/>
</dbReference>
<dbReference type="EMBL" id="CP121472">
    <property type="protein sequence ID" value="WPL16592.1"/>
    <property type="molecule type" value="Genomic_DNA"/>
</dbReference>
<dbReference type="InterPro" id="IPR004879">
    <property type="entry name" value="Ssp411-like_TRX"/>
</dbReference>
<accession>A0ABZ0S6M3</accession>
<dbReference type="Proteomes" id="UP001432180">
    <property type="component" value="Chromosome"/>
</dbReference>
<protein>
    <submittedName>
        <fullName evidence="2">Thioredoxin-related protein</fullName>
    </submittedName>
</protein>
<sequence length="748" mass="83003">MTSNVSLQAAYRAKGPGYQSRTRHLDTDGQPRFINRLIHENAPYLLQHAHNPVDWYPWGKEAFAQARAENKPVFLSIGYATCHWCHVMEYESFENLSLAERLNRDFVAIKVDREMHPDIDETYMRALLLISGHGGWPMSSFLTPEGKPFFAGTYYPPARFDALLAHIAELWRDRQADLLSQAEQLSQAIAEPRRQTGAKDLLAADVTARALDDCLDLYDPDNGGFSRAPKFPHEPLLLFLLDQQRRQARADVLQALVHSLEVMARGGVYDQIGGGFHRYSTDDHWIVPHFEKMLYNQAQLSRIYVQAWQLTGQASFRRTGEDILDYVLREMTDSQGRFHSATDADSEGAEGSFFVWTPAQIDAALGADDAAWIKPVLGITEAGNFAGRSIPFLPVSLETLAERDRQPLAAVLERFARCREQLRWMREQRPKPLCDDKIILAWNGLMITALAEASRLLKRADYGAAAQRAAEALWQGNSRADGGLLRIAKGDNASVPASLEDYAYFAEACLHLHDLSSHAVWLERAQGLCDQAVQRFGDGDGGFYLSEAGIHPTGMERARELGHDGATPSCSGVLLQVLAQLGQRSEQRHDRQQAGILLGRLAQQLMSAPSHYPSLLIGVELLNHGRCDSLDFAAAGKIRLLASRCDAQRITLQINIAAGLHLNAATGLKIEPAGSDWHLSDCRLPEPRPLDVAFQDAPLLTHAGQVQVNLILDAQSGTLLTRLAPIRVKLQACTDQICLPAETLRLAV</sequence>